<evidence type="ECO:0000256" key="1">
    <source>
        <dbReference type="PROSITE-ProRule" id="PRU10141"/>
    </source>
</evidence>
<feature type="region of interest" description="Disordered" evidence="2">
    <location>
        <begin position="303"/>
        <end position="353"/>
    </location>
</feature>
<feature type="compositionally biased region" description="Polar residues" evidence="2">
    <location>
        <begin position="1624"/>
        <end position="1652"/>
    </location>
</feature>
<feature type="compositionally biased region" description="Basic and acidic residues" evidence="2">
    <location>
        <begin position="649"/>
        <end position="662"/>
    </location>
</feature>
<dbReference type="EMBL" id="JASAOG010000034">
    <property type="protein sequence ID" value="KAK0060749.1"/>
    <property type="molecule type" value="Genomic_DNA"/>
</dbReference>
<dbReference type="InterPro" id="IPR017441">
    <property type="entry name" value="Protein_kinase_ATP_BS"/>
</dbReference>
<keyword evidence="1" id="KW-0547">Nucleotide-binding</keyword>
<feature type="compositionally biased region" description="Polar residues" evidence="2">
    <location>
        <begin position="663"/>
        <end position="679"/>
    </location>
</feature>
<feature type="compositionally biased region" description="Polar residues" evidence="2">
    <location>
        <begin position="1940"/>
        <end position="1950"/>
    </location>
</feature>
<feature type="region of interest" description="Disordered" evidence="2">
    <location>
        <begin position="649"/>
        <end position="769"/>
    </location>
</feature>
<organism evidence="5 6">
    <name type="scientific">Biomphalaria pfeifferi</name>
    <name type="common">Bloodfluke planorb</name>
    <name type="synonym">Freshwater snail</name>
    <dbReference type="NCBI Taxonomy" id="112525"/>
    <lineage>
        <taxon>Eukaryota</taxon>
        <taxon>Metazoa</taxon>
        <taxon>Spiralia</taxon>
        <taxon>Lophotrochozoa</taxon>
        <taxon>Mollusca</taxon>
        <taxon>Gastropoda</taxon>
        <taxon>Heterobranchia</taxon>
        <taxon>Euthyneura</taxon>
        <taxon>Panpulmonata</taxon>
        <taxon>Hygrophila</taxon>
        <taxon>Lymnaeoidea</taxon>
        <taxon>Planorbidae</taxon>
        <taxon>Biomphalaria</taxon>
    </lineage>
</organism>
<feature type="compositionally biased region" description="Basic residues" evidence="2">
    <location>
        <begin position="310"/>
        <end position="320"/>
    </location>
</feature>
<reference evidence="5" key="2">
    <citation type="submission" date="2023-04" db="EMBL/GenBank/DDBJ databases">
        <authorList>
            <person name="Bu L."/>
            <person name="Lu L."/>
            <person name="Laidemitt M.R."/>
            <person name="Zhang S.M."/>
            <person name="Mutuku M."/>
            <person name="Mkoji G."/>
            <person name="Steinauer M."/>
            <person name="Loker E.S."/>
        </authorList>
    </citation>
    <scope>NUCLEOTIDE SEQUENCE</scope>
    <source>
        <strain evidence="5">KasaAsao</strain>
        <tissue evidence="5">Whole Snail</tissue>
    </source>
</reference>
<feature type="region of interest" description="Disordered" evidence="2">
    <location>
        <begin position="76"/>
        <end position="133"/>
    </location>
</feature>
<comment type="caution">
    <text evidence="5">The sequence shown here is derived from an EMBL/GenBank/DDBJ whole genome shotgun (WGS) entry which is preliminary data.</text>
</comment>
<feature type="compositionally biased region" description="Basic and acidic residues" evidence="2">
    <location>
        <begin position="161"/>
        <end position="196"/>
    </location>
</feature>
<dbReference type="InterPro" id="IPR001660">
    <property type="entry name" value="SAM"/>
</dbReference>
<keyword evidence="6" id="KW-1185">Reference proteome</keyword>
<evidence type="ECO:0000313" key="6">
    <source>
        <dbReference type="Proteomes" id="UP001233172"/>
    </source>
</evidence>
<feature type="region of interest" description="Disordered" evidence="2">
    <location>
        <begin position="1910"/>
        <end position="1950"/>
    </location>
</feature>
<name>A0AAD8BTW9_BIOPF</name>
<reference evidence="5" key="1">
    <citation type="journal article" date="2023" name="PLoS Negl. Trop. Dis.">
        <title>A genome sequence for Biomphalaria pfeifferi, the major vector snail for the human-infecting parasite Schistosoma mansoni.</title>
        <authorList>
            <person name="Bu L."/>
            <person name="Lu L."/>
            <person name="Laidemitt M.R."/>
            <person name="Zhang S.M."/>
            <person name="Mutuku M."/>
            <person name="Mkoji G."/>
            <person name="Steinauer M."/>
            <person name="Loker E.S."/>
        </authorList>
    </citation>
    <scope>NUCLEOTIDE SEQUENCE</scope>
    <source>
        <strain evidence="5">KasaAsao</strain>
    </source>
</reference>
<dbReference type="Pfam" id="PF00536">
    <property type="entry name" value="SAM_1"/>
    <property type="match status" value="1"/>
</dbReference>
<feature type="compositionally biased region" description="Polar residues" evidence="2">
    <location>
        <begin position="1603"/>
        <end position="1617"/>
    </location>
</feature>
<feature type="domain" description="Protein kinase" evidence="3">
    <location>
        <begin position="1090"/>
        <end position="1351"/>
    </location>
</feature>
<keyword evidence="5" id="KW-0418">Kinase</keyword>
<proteinExistence type="predicted"/>
<dbReference type="GO" id="GO:0004674">
    <property type="term" value="F:protein serine/threonine kinase activity"/>
    <property type="evidence" value="ECO:0007669"/>
    <property type="project" value="TreeGrafter"/>
</dbReference>
<feature type="compositionally biased region" description="Low complexity" evidence="2">
    <location>
        <begin position="2050"/>
        <end position="2060"/>
    </location>
</feature>
<dbReference type="SUPFAM" id="SSF47769">
    <property type="entry name" value="SAM/Pointed domain"/>
    <property type="match status" value="1"/>
</dbReference>
<feature type="domain" description="SAM" evidence="4">
    <location>
        <begin position="570"/>
        <end position="632"/>
    </location>
</feature>
<dbReference type="SUPFAM" id="SSF56112">
    <property type="entry name" value="Protein kinase-like (PK-like)"/>
    <property type="match status" value="1"/>
</dbReference>
<feature type="region of interest" description="Disordered" evidence="2">
    <location>
        <begin position="1590"/>
        <end position="1676"/>
    </location>
</feature>
<feature type="compositionally biased region" description="Basic and acidic residues" evidence="2">
    <location>
        <begin position="727"/>
        <end position="740"/>
    </location>
</feature>
<feature type="compositionally biased region" description="Basic residues" evidence="2">
    <location>
        <begin position="116"/>
        <end position="131"/>
    </location>
</feature>
<feature type="compositionally biased region" description="Basic and acidic residues" evidence="2">
    <location>
        <begin position="76"/>
        <end position="103"/>
    </location>
</feature>
<gene>
    <name evidence="5" type="ORF">Bpfe_009937</name>
</gene>
<dbReference type="Pfam" id="PF07714">
    <property type="entry name" value="PK_Tyr_Ser-Thr"/>
    <property type="match status" value="1"/>
</dbReference>
<keyword evidence="5" id="KW-0808">Transferase</keyword>
<feature type="region of interest" description="Disordered" evidence="2">
    <location>
        <begin position="980"/>
        <end position="1012"/>
    </location>
</feature>
<feature type="compositionally biased region" description="Polar residues" evidence="2">
    <location>
        <begin position="1"/>
        <end position="13"/>
    </location>
</feature>
<feature type="region of interest" description="Disordered" evidence="2">
    <location>
        <begin position="2048"/>
        <end position="2108"/>
    </location>
</feature>
<dbReference type="InterPro" id="IPR000719">
    <property type="entry name" value="Prot_kinase_dom"/>
</dbReference>
<keyword evidence="1" id="KW-0067">ATP-binding</keyword>
<dbReference type="Gene3D" id="1.10.150.50">
    <property type="entry name" value="Transcription Factor, Ets-1"/>
    <property type="match status" value="1"/>
</dbReference>
<feature type="region of interest" description="Disordered" evidence="2">
    <location>
        <begin position="2120"/>
        <end position="2148"/>
    </location>
</feature>
<dbReference type="Proteomes" id="UP001233172">
    <property type="component" value="Unassembled WGS sequence"/>
</dbReference>
<feature type="compositionally biased region" description="Polar residues" evidence="2">
    <location>
        <begin position="2083"/>
        <end position="2104"/>
    </location>
</feature>
<dbReference type="PROSITE" id="PS50011">
    <property type="entry name" value="PROTEIN_KINASE_DOM"/>
    <property type="match status" value="1"/>
</dbReference>
<evidence type="ECO:0000256" key="2">
    <source>
        <dbReference type="SAM" id="MobiDB-lite"/>
    </source>
</evidence>
<feature type="compositionally biased region" description="Basic and acidic residues" evidence="2">
    <location>
        <begin position="701"/>
        <end position="713"/>
    </location>
</feature>
<feature type="region of interest" description="Disordered" evidence="2">
    <location>
        <begin position="1"/>
        <end position="22"/>
    </location>
</feature>
<dbReference type="Gene3D" id="1.10.510.10">
    <property type="entry name" value="Transferase(Phosphotransferase) domain 1"/>
    <property type="match status" value="1"/>
</dbReference>
<evidence type="ECO:0000313" key="5">
    <source>
        <dbReference type="EMBL" id="KAK0060749.1"/>
    </source>
</evidence>
<evidence type="ECO:0000259" key="4">
    <source>
        <dbReference type="PROSITE" id="PS50105"/>
    </source>
</evidence>
<feature type="compositionally biased region" description="Basic and acidic residues" evidence="2">
    <location>
        <begin position="321"/>
        <end position="345"/>
    </location>
</feature>
<sequence>MTSSKKTFQGNQKSRVHVSESEKLRLDVEELEDALLLHSRYHSQNDSVRGLIRKEIGGSHWEYGGDGKLTTYHSKRDLIQPSEMKDRKHDKNKLLKERNETSLRDYLNSGAVNTKEKHRSRSSSRHSKKEKQKIEGLYVEGQFSKSDWSRVDTDLTLKGMNTKDKKLTPGVDRNAKLEKVDERSPRRTKQEARNEHQNSQSVNNYSKDKVLTQVGTYDVDKTTLTSFHSTDRKKEKNNKTSKDHLVIAAAQSTRMLDADPAGRNPVSSLEISYTYMPPGPEAHKQQSDLTYQKTLEFLMSQLSPASSPHHAPREKTKRHRSSELSKDSGRESRHESRRHTGDGHHISSKFGATSQGVSYLDSRTWQPGIKDSIPDERIAPKFEKSYSGLESYTNDRFSLSPSSGDSRTSEGNKFEIDFPGLYSFNSQRNLSLKTDAVARNQSEPYYIRAQTLIPESPNEHLEHSPSPVLTNQSNFISTNQSNLISFQSDASVTKQAAFNTFQSEPTLTSAITTKTRVPQDPATSAITTQTRVSQDPDTSAITTKTTQDPATIVPESAKQSSSVKLVCDPDVRAWLESLGLQSLDQYIQLFAEHQMDIASVRLLTTGALRDMGINALGPIMKIIKGVQVLCRHDNIHVEKSVVKLIGKDNHETEEPIGQERNRSTLSPEESNVVSLNVETLRSHEQGETKSGLQLSSQETNSRTEEHDRPERPKTNAWEPTENQTETNRIHSSSEKSEKGYASKKSTKKKVKTSRSVFKGKPPLANKVGDDGVAAAAKKFAAKRQEQIRKLEVEEKNLTARKQIRDELTTRHQLRRSSSLERNGQGSSSLARSSSFTCVGTALEEQDKNSDVAKTERKTNKKHVPNLRQGGLEKYARDDSEIYSVSLSNSLERIDEQASPPHDEWNLGNIWALKKQLFNIEMKLAHKEDMFKQNGAQGYPANHQDVSGTRGGGGSADEKLSLLQLEAHNEAGLADAMPGLQEDLNHNFKPSTSNSLPPRDLQLNDTSLSKKHPLANKDNTAGLAVNKDDRLNGADLMAVAGHSMAIKGTTIHRDYTKQFQAHTKIRPDLTATASHLEDLKKVKLDKNDVTYSERDLVGDGTFSQVFRGDYKGTTVAVKRLKFPLQSTDKNYFAAEVSMLQKLHHPNVLSLLGVFNIRKLTHIVLEFMPGENLHNLLHGTSRITLGSDVFYKVARDISFGVYYLHHRQPPVLHLDLNSHNVLLGPEFHAKIADFGFSKLKHEADTKLPKTSRAKHVTCNLPLWMAPELICAGEVTAKADIYSFAVVLWEMITNKLPYEGCSVYQVLEQVRTNKRPLIPDHCPPNLSRLIQKCWDQNPAARPGFKEILKALEQLSVSQIWKAPDLPLDAFQNDELDPKKEVPFNNLSLSEPGLKVTKVFEPSEIISQIEDKTRLELKSISSESDSESLVLIENNLGHSIPTDIPQRSGQFTLPENSTLQELAQPHITSSPTVILSPVLNLSKSSASQDIPTSKAIHPNVHNIVQKRNNVSNNSVQKAIPKSFQLPGQVMSKSNDFQKSSHVSGDKLLPLRHSMDKPQAPSSVTFFSMSPSVSEKSLSSRMSDEALAGLISKYTNKNNSKGSRETPDSASFTLEPSVTPTSAHDIKTPTASQHCIKTPVSNISDSDSVNTSTNFAPSTDIPKRNLHKPVPSCKRSIHTPLTDNEPFRSLVQEELHPTSDKRVSSKASLHKDNVPANRLADTYSKLDIKPSTECVIDSLSEMNFESKLRTFRGSETIRTVESPRITKPDPQRTTLTNVSMKDETPINLENTSIDQAILYSDSEITLTPKDLKSSAELLTESVCDISYKVNNKAVPKDIVSSSVSSFPELIDLQGHVQTETASKTSNVTAINAKFSIDIDIQKTSVTDSLLLADLSQDSSHSSSLNSISEDSLCVESSNHRENTGGKTLLESQEVMSPRNGHHSRTSSPKPQPTKSIKYNQIKPVTVSCLRTPETHKTPSLVSPQESFFLSEQFNNVQPIYLFEGHTESLSAKGKNSRGNFVLTTSVIKEQKTVFSVNTSTHFRNPEAHNLDVVPSTTGLSSSSLTVDRSEQAVLPSSGVPPAPALKSENYSSPLTYSGSQMSKENSPTSVLGGLSKSIWSQEHLHPNGQRRPQHTAQDRKDKTPQDGQASVGEQSVRFSLEASMLKMQKGQLKSVKTREPPPLVTVIKEVDDTPTISVASILKKALIDRRFAMGVNHDSADFTPDASWSMQDDEL</sequence>
<feature type="binding site" evidence="1">
    <location>
        <position position="1117"/>
    </location>
    <ligand>
        <name>ATP</name>
        <dbReference type="ChEBI" id="CHEBI:30616"/>
    </ligand>
</feature>
<feature type="region of interest" description="Disordered" evidence="2">
    <location>
        <begin position="803"/>
        <end position="832"/>
    </location>
</feature>
<feature type="region of interest" description="Disordered" evidence="2">
    <location>
        <begin position="161"/>
        <end position="209"/>
    </location>
</feature>
<protein>
    <submittedName>
        <fullName evidence="5">Serine/threonine-protein kinase drkB</fullName>
    </submittedName>
</protein>
<accession>A0AAD8BTW9</accession>
<dbReference type="PROSITE" id="PS50105">
    <property type="entry name" value="SAM_DOMAIN"/>
    <property type="match status" value="1"/>
</dbReference>
<dbReference type="InterPro" id="IPR001245">
    <property type="entry name" value="Ser-Thr/Tyr_kinase_cat_dom"/>
</dbReference>
<dbReference type="InterPro" id="IPR011009">
    <property type="entry name" value="Kinase-like_dom_sf"/>
</dbReference>
<dbReference type="SMART" id="SM00454">
    <property type="entry name" value="SAM"/>
    <property type="match status" value="1"/>
</dbReference>
<feature type="region of interest" description="Disordered" evidence="2">
    <location>
        <begin position="516"/>
        <end position="544"/>
    </location>
</feature>
<feature type="compositionally biased region" description="Polar residues" evidence="2">
    <location>
        <begin position="815"/>
        <end position="825"/>
    </location>
</feature>
<dbReference type="PROSITE" id="PS00107">
    <property type="entry name" value="PROTEIN_KINASE_ATP"/>
    <property type="match status" value="1"/>
</dbReference>
<dbReference type="PANTHER" id="PTHR44329">
    <property type="entry name" value="SERINE/THREONINE-PROTEIN KINASE TNNI3K-RELATED"/>
    <property type="match status" value="1"/>
</dbReference>
<dbReference type="InterPro" id="IPR051681">
    <property type="entry name" value="Ser/Thr_Kinases-Pseudokinases"/>
</dbReference>
<dbReference type="CDD" id="cd09487">
    <property type="entry name" value="SAM_superfamily"/>
    <property type="match status" value="1"/>
</dbReference>
<evidence type="ECO:0000259" key="3">
    <source>
        <dbReference type="PROSITE" id="PS50011"/>
    </source>
</evidence>
<dbReference type="CDD" id="cd13999">
    <property type="entry name" value="STKc_MAP3K-like"/>
    <property type="match status" value="1"/>
</dbReference>
<dbReference type="GO" id="GO:0005524">
    <property type="term" value="F:ATP binding"/>
    <property type="evidence" value="ECO:0007669"/>
    <property type="project" value="UniProtKB-UniRule"/>
</dbReference>
<feature type="compositionally biased region" description="Polar residues" evidence="2">
    <location>
        <begin position="688"/>
        <end position="700"/>
    </location>
</feature>
<dbReference type="InterPro" id="IPR013761">
    <property type="entry name" value="SAM/pointed_sf"/>
</dbReference>